<protein>
    <submittedName>
        <fullName evidence="3">Uncharacterized protein</fullName>
    </submittedName>
</protein>
<name>A0A2S6MYF7_9HYPH</name>
<proteinExistence type="predicted"/>
<evidence type="ECO:0000313" key="3">
    <source>
        <dbReference type="EMBL" id="PPQ27391.1"/>
    </source>
</evidence>
<evidence type="ECO:0000256" key="1">
    <source>
        <dbReference type="SAM" id="Coils"/>
    </source>
</evidence>
<sequence length="259" mass="27432">MYDLVRLPQALQKTNRDERPNWKKAAIPAGAALLLVALGWGAGAKIDSLRGPSPEQIAAQAAADNAEKAKKEVAALRVHVDGLKGKLEAQVEKARESDAAVAALQKSLAEEKAQSRTLHAQVEKLATPPAKETKPAPQQQAQAAPQALPQTLQHALPQPPARLIDRAPTASIGKPLPKPMASPVSLKPQASAPKPYRGYVLRDVNEGLAVVEGEDGVEEIGPGDVLAGGARVQRIERRGGGWVVMTDRGFIAADGRWAE</sequence>
<reference evidence="3 4" key="1">
    <citation type="journal article" date="2018" name="Arch. Microbiol.">
        <title>New insights into the metabolic potential of the phototrophic purple bacterium Rhodopila globiformis DSM 161(T) from its draft genome sequence and evidence for a vanadium-dependent nitrogenase.</title>
        <authorList>
            <person name="Imhoff J.F."/>
            <person name="Rahn T."/>
            <person name="Kunzel S."/>
            <person name="Neulinger S.C."/>
        </authorList>
    </citation>
    <scope>NUCLEOTIDE SEQUENCE [LARGE SCALE GENOMIC DNA]</scope>
    <source>
        <strain evidence="3 4">DSM 16996</strain>
    </source>
</reference>
<dbReference type="EMBL" id="NHSJ01000125">
    <property type="protein sequence ID" value="PPQ27391.1"/>
    <property type="molecule type" value="Genomic_DNA"/>
</dbReference>
<organism evidence="3 4">
    <name type="scientific">Rhodoblastus sphagnicola</name>
    <dbReference type="NCBI Taxonomy" id="333368"/>
    <lineage>
        <taxon>Bacteria</taxon>
        <taxon>Pseudomonadati</taxon>
        <taxon>Pseudomonadota</taxon>
        <taxon>Alphaproteobacteria</taxon>
        <taxon>Hyphomicrobiales</taxon>
        <taxon>Rhodoblastaceae</taxon>
        <taxon>Rhodoblastus</taxon>
    </lineage>
</organism>
<evidence type="ECO:0000313" key="4">
    <source>
        <dbReference type="Proteomes" id="UP000239089"/>
    </source>
</evidence>
<feature type="coiled-coil region" evidence="1">
    <location>
        <begin position="59"/>
        <end position="86"/>
    </location>
</feature>
<feature type="region of interest" description="Disordered" evidence="2">
    <location>
        <begin position="127"/>
        <end position="148"/>
    </location>
</feature>
<evidence type="ECO:0000256" key="2">
    <source>
        <dbReference type="SAM" id="MobiDB-lite"/>
    </source>
</evidence>
<accession>A0A2S6MYF7</accession>
<feature type="region of interest" description="Disordered" evidence="2">
    <location>
        <begin position="169"/>
        <end position="192"/>
    </location>
</feature>
<dbReference type="OrthoDB" id="7926359at2"/>
<dbReference type="RefSeq" id="WP_104509633.1">
    <property type="nucleotide sequence ID" value="NZ_JACIGC010000013.1"/>
</dbReference>
<dbReference type="AlphaFoldDB" id="A0A2S6MYF7"/>
<gene>
    <name evidence="3" type="ORF">CCR94_20170</name>
</gene>
<keyword evidence="1" id="KW-0175">Coiled coil</keyword>
<comment type="caution">
    <text evidence="3">The sequence shown here is derived from an EMBL/GenBank/DDBJ whole genome shotgun (WGS) entry which is preliminary data.</text>
</comment>
<dbReference type="Proteomes" id="UP000239089">
    <property type="component" value="Unassembled WGS sequence"/>
</dbReference>
<keyword evidence="4" id="KW-1185">Reference proteome</keyword>